<dbReference type="EMBL" id="JAXCGZ010002239">
    <property type="protein sequence ID" value="KAK7084160.1"/>
    <property type="molecule type" value="Genomic_DNA"/>
</dbReference>
<proteinExistence type="predicted"/>
<keyword evidence="2" id="KW-0808">Transferase</keyword>
<dbReference type="PANTHER" id="PTHR22589">
    <property type="entry name" value="CARNITINE O-ACYLTRANSFERASE"/>
    <property type="match status" value="1"/>
</dbReference>
<evidence type="ECO:0000313" key="5">
    <source>
        <dbReference type="EMBL" id="KAK7084160.1"/>
    </source>
</evidence>
<dbReference type="GO" id="GO:0005777">
    <property type="term" value="C:peroxisome"/>
    <property type="evidence" value="ECO:0007669"/>
    <property type="project" value="TreeGrafter"/>
</dbReference>
<evidence type="ECO:0000313" key="6">
    <source>
        <dbReference type="Proteomes" id="UP001381693"/>
    </source>
</evidence>
<evidence type="ECO:0000256" key="1">
    <source>
        <dbReference type="ARBA" id="ARBA00005005"/>
    </source>
</evidence>
<keyword evidence="2" id="KW-0012">Acyltransferase</keyword>
<reference evidence="5 6" key="1">
    <citation type="submission" date="2023-11" db="EMBL/GenBank/DDBJ databases">
        <title>Halocaridina rubra genome assembly.</title>
        <authorList>
            <person name="Smith C."/>
        </authorList>
    </citation>
    <scope>NUCLEOTIDE SEQUENCE [LARGE SCALE GENOMIC DNA]</scope>
    <source>
        <strain evidence="5">EP-1</strain>
        <tissue evidence="5">Whole</tissue>
    </source>
</reference>
<comment type="catalytic activity">
    <reaction evidence="3">
        <text>4,8-dimethylnonanoyl-CoA + (R)-carnitine = O-4,8-dimethylnonanoyl-(R)-carnitine + CoA</text>
        <dbReference type="Rhea" id="RHEA:44860"/>
        <dbReference type="ChEBI" id="CHEBI:16347"/>
        <dbReference type="ChEBI" id="CHEBI:57287"/>
        <dbReference type="ChEBI" id="CHEBI:77061"/>
        <dbReference type="ChEBI" id="CHEBI:84654"/>
    </reaction>
</comment>
<dbReference type="InterPro" id="IPR000542">
    <property type="entry name" value="Carn_acyl_trans"/>
</dbReference>
<accession>A0AAN9AEY0</accession>
<keyword evidence="6" id="KW-1185">Reference proteome</keyword>
<comment type="pathway">
    <text evidence="1">Lipid metabolism; fatty acid beta-oxidation.</text>
</comment>
<dbReference type="GO" id="GO:0008458">
    <property type="term" value="F:carnitine O-octanoyltransferase activity"/>
    <property type="evidence" value="ECO:0007669"/>
    <property type="project" value="TreeGrafter"/>
</dbReference>
<dbReference type="Proteomes" id="UP001381693">
    <property type="component" value="Unassembled WGS sequence"/>
</dbReference>
<gene>
    <name evidence="5" type="ORF">SK128_027303</name>
</gene>
<dbReference type="PANTHER" id="PTHR22589:SF67">
    <property type="entry name" value="PEROXISOMAL CARNITINE O-OCTANOYLTRANSFERASE"/>
    <property type="match status" value="1"/>
</dbReference>
<dbReference type="InterPro" id="IPR042572">
    <property type="entry name" value="Carn_acyl_trans_N"/>
</dbReference>
<dbReference type="AlphaFoldDB" id="A0AAN9AEY0"/>
<evidence type="ECO:0000256" key="2">
    <source>
        <dbReference type="ARBA" id="ARBA00023315"/>
    </source>
</evidence>
<feature type="domain" description="Choline/carnitine acyltransferase" evidence="4">
    <location>
        <begin position="35"/>
        <end position="120"/>
    </location>
</feature>
<comment type="caution">
    <text evidence="5">The sequence shown here is derived from an EMBL/GenBank/DDBJ whole genome shotgun (WGS) entry which is preliminary data.</text>
</comment>
<sequence>MASQPLPTKLSDAADAYLSLSTEKTFESEGKLPALPLPSLEKTLERYLYWARPHLSPEEYAHTVKVVNEFESGIGKELHKKLQSRAEALKNWVEIWWLQYAYLTVREPILPMMNTTGPLPLNLSIWEPSIEHALEGIPQWINRLHIALYHLSSSITPHTFRFPHTTSINLLFGSPLSLLPNSSISKVNPHPTTGYAKTISVFPLSPWPEVMYESVSIPLQLYKNPWTKCRQYIPHLEIKSLSLLKPAKVLAGQSCEDMNFYSQPVLIFLNRIL</sequence>
<name>A0AAN9AEY0_HALRR</name>
<evidence type="ECO:0000256" key="3">
    <source>
        <dbReference type="ARBA" id="ARBA00048999"/>
    </source>
</evidence>
<dbReference type="Pfam" id="PF00755">
    <property type="entry name" value="Carn_acyltransf"/>
    <property type="match status" value="1"/>
</dbReference>
<dbReference type="SUPFAM" id="SSF52777">
    <property type="entry name" value="CoA-dependent acyltransferases"/>
    <property type="match status" value="1"/>
</dbReference>
<evidence type="ECO:0000259" key="4">
    <source>
        <dbReference type="Pfam" id="PF00755"/>
    </source>
</evidence>
<organism evidence="5 6">
    <name type="scientific">Halocaridina rubra</name>
    <name type="common">Hawaiian red shrimp</name>
    <dbReference type="NCBI Taxonomy" id="373956"/>
    <lineage>
        <taxon>Eukaryota</taxon>
        <taxon>Metazoa</taxon>
        <taxon>Ecdysozoa</taxon>
        <taxon>Arthropoda</taxon>
        <taxon>Crustacea</taxon>
        <taxon>Multicrustacea</taxon>
        <taxon>Malacostraca</taxon>
        <taxon>Eumalacostraca</taxon>
        <taxon>Eucarida</taxon>
        <taxon>Decapoda</taxon>
        <taxon>Pleocyemata</taxon>
        <taxon>Caridea</taxon>
        <taxon>Atyoidea</taxon>
        <taxon>Atyidae</taxon>
        <taxon>Halocaridina</taxon>
    </lineage>
</organism>
<dbReference type="Gene3D" id="1.10.275.20">
    <property type="entry name" value="Choline/Carnitine o-acyltransferase"/>
    <property type="match status" value="1"/>
</dbReference>
<protein>
    <recommendedName>
        <fullName evidence="4">Choline/carnitine acyltransferase domain-containing protein</fullName>
    </recommendedName>
</protein>
<dbReference type="InterPro" id="IPR039551">
    <property type="entry name" value="Cho/carn_acyl_trans"/>
</dbReference>